<protein>
    <submittedName>
        <fullName evidence="4">BMP family ABC transporter substrate-binding protein</fullName>
    </submittedName>
</protein>
<keyword evidence="5" id="KW-1185">Reference proteome</keyword>
<keyword evidence="1 2" id="KW-0732">Signal</keyword>
<comment type="caution">
    <text evidence="4">The sequence shown here is derived from an EMBL/GenBank/DDBJ whole genome shotgun (WGS) entry which is preliminary data.</text>
</comment>
<feature type="signal peptide" evidence="2">
    <location>
        <begin position="1"/>
        <end position="27"/>
    </location>
</feature>
<dbReference type="PANTHER" id="PTHR43208:SF1">
    <property type="entry name" value="ABC TRANSPORTER SUBSTRATE-BINDING PROTEIN"/>
    <property type="match status" value="1"/>
</dbReference>
<reference evidence="4 5" key="1">
    <citation type="journal article" date="2014" name="Int. J. Syst. Evol. Microbiol.">
        <title>Sneathiella chungangensis sp. nov., isolated from a marine sand, and emended description of the genus Sneathiella.</title>
        <authorList>
            <person name="Siamphan C."/>
            <person name="Kim H."/>
            <person name="Lee J.S."/>
            <person name="Kim W."/>
        </authorList>
    </citation>
    <scope>NUCLEOTIDE SEQUENCE [LARGE SCALE GENOMIC DNA]</scope>
    <source>
        <strain evidence="4 5">KCTC 32476</strain>
    </source>
</reference>
<evidence type="ECO:0000313" key="5">
    <source>
        <dbReference type="Proteomes" id="UP000445696"/>
    </source>
</evidence>
<dbReference type="RefSeq" id="WP_161338372.1">
    <property type="nucleotide sequence ID" value="NZ_JBHSDG010000006.1"/>
</dbReference>
<sequence>MKLKHISSLFGAAAIAAGMLMGSAASAEDKIGFIYVGPVGDHGWTYRHDVGRQAVQKEFGDKVKTTFVESVKEGPDSERVIRQMAADGHKLIFTTSFGFMNPTLKVAKQFPDVKFEHATGYKRADNVSTYSSRFYEGRYVVGKIAGKMTKSNVIGYVGSFPIPEVVRGINAMTLAARSVNPNVTVKVAWVSTWYDPGKEGDAAKALIDQGADVILQHTDSPAPLQVAESRGVWAVGQASDMSKFAPKAQLTAIVDNWDGYYVARTKAVLDGTWKSEDTWGGLKSGMVELAPYNSAIPADVVALAEETRKGIEDGSIVPFAGPFNKQDGSVGAAAGEALDDGVLLGMNWYVEGVEGQLPK</sequence>
<feature type="chain" id="PRO_5032298431" evidence="2">
    <location>
        <begin position="28"/>
        <end position="359"/>
    </location>
</feature>
<evidence type="ECO:0000256" key="2">
    <source>
        <dbReference type="SAM" id="SignalP"/>
    </source>
</evidence>
<gene>
    <name evidence="4" type="ORF">GQF03_06355</name>
</gene>
<dbReference type="Proteomes" id="UP000445696">
    <property type="component" value="Unassembled WGS sequence"/>
</dbReference>
<dbReference type="GO" id="GO:0005886">
    <property type="term" value="C:plasma membrane"/>
    <property type="evidence" value="ECO:0007669"/>
    <property type="project" value="InterPro"/>
</dbReference>
<dbReference type="PANTHER" id="PTHR43208">
    <property type="entry name" value="ABC TRANSPORTER SUBSTRATE-BINDING PROTEIN"/>
    <property type="match status" value="1"/>
</dbReference>
<dbReference type="AlphaFoldDB" id="A0A845MFB9"/>
<dbReference type="EMBL" id="WTVA01000002">
    <property type="protein sequence ID" value="MZR21947.1"/>
    <property type="molecule type" value="Genomic_DNA"/>
</dbReference>
<accession>A0A845MFB9</accession>
<evidence type="ECO:0000259" key="3">
    <source>
        <dbReference type="Pfam" id="PF02608"/>
    </source>
</evidence>
<dbReference type="Gene3D" id="3.40.50.2300">
    <property type="match status" value="2"/>
</dbReference>
<dbReference type="InterPro" id="IPR003760">
    <property type="entry name" value="PnrA-like"/>
</dbReference>
<evidence type="ECO:0000313" key="4">
    <source>
        <dbReference type="EMBL" id="MZR21947.1"/>
    </source>
</evidence>
<organism evidence="4 5">
    <name type="scientific">Sneathiella chungangensis</name>
    <dbReference type="NCBI Taxonomy" id="1418234"/>
    <lineage>
        <taxon>Bacteria</taxon>
        <taxon>Pseudomonadati</taxon>
        <taxon>Pseudomonadota</taxon>
        <taxon>Alphaproteobacteria</taxon>
        <taxon>Sneathiellales</taxon>
        <taxon>Sneathiellaceae</taxon>
        <taxon>Sneathiella</taxon>
    </lineage>
</organism>
<evidence type="ECO:0000256" key="1">
    <source>
        <dbReference type="ARBA" id="ARBA00022729"/>
    </source>
</evidence>
<name>A0A845MFB9_9PROT</name>
<dbReference type="InterPro" id="IPR052910">
    <property type="entry name" value="ABC-Purine-Binding"/>
</dbReference>
<dbReference type="Pfam" id="PF02608">
    <property type="entry name" value="Bmp"/>
    <property type="match status" value="1"/>
</dbReference>
<dbReference type="CDD" id="cd19963">
    <property type="entry name" value="PBP1_BMP-like"/>
    <property type="match status" value="1"/>
</dbReference>
<feature type="domain" description="ABC transporter substrate-binding protein PnrA-like" evidence="3">
    <location>
        <begin position="30"/>
        <end position="313"/>
    </location>
</feature>
<proteinExistence type="predicted"/>
<dbReference type="OrthoDB" id="9781639at2"/>